<dbReference type="GO" id="GO:0019825">
    <property type="term" value="F:oxygen binding"/>
    <property type="evidence" value="ECO:0007669"/>
    <property type="project" value="InterPro"/>
</dbReference>
<dbReference type="RefSeq" id="WP_189619323.1">
    <property type="nucleotide sequence ID" value="NZ_BMZA01000001.1"/>
</dbReference>
<gene>
    <name evidence="6" type="ORF">GCM10011614_03060</name>
</gene>
<dbReference type="InterPro" id="IPR012292">
    <property type="entry name" value="Globin/Proto"/>
</dbReference>
<reference evidence="6" key="2">
    <citation type="submission" date="2020-09" db="EMBL/GenBank/DDBJ databases">
        <authorList>
            <person name="Sun Q."/>
            <person name="Kim S."/>
        </authorList>
    </citation>
    <scope>NUCLEOTIDE SEQUENCE</scope>
    <source>
        <strain evidence="6">KCTC 32255</strain>
    </source>
</reference>
<dbReference type="Gene3D" id="1.10.490.10">
    <property type="entry name" value="Globins"/>
    <property type="match status" value="1"/>
</dbReference>
<dbReference type="Proteomes" id="UP000648075">
    <property type="component" value="Unassembled WGS sequence"/>
</dbReference>
<dbReference type="EMBL" id="BMZA01000001">
    <property type="protein sequence ID" value="GGY91742.1"/>
    <property type="molecule type" value="Genomic_DNA"/>
</dbReference>
<evidence type="ECO:0000313" key="7">
    <source>
        <dbReference type="Proteomes" id="UP000648075"/>
    </source>
</evidence>
<dbReference type="InterPro" id="IPR044203">
    <property type="entry name" value="GlbO/GLB3-like"/>
</dbReference>
<evidence type="ECO:0000256" key="5">
    <source>
        <dbReference type="ARBA" id="ARBA00034496"/>
    </source>
</evidence>
<dbReference type="AlphaFoldDB" id="A0A918UCF4"/>
<evidence type="ECO:0000256" key="3">
    <source>
        <dbReference type="ARBA" id="ARBA00022723"/>
    </source>
</evidence>
<dbReference type="Pfam" id="PF01152">
    <property type="entry name" value="Bac_globin"/>
    <property type="match status" value="1"/>
</dbReference>
<protein>
    <recommendedName>
        <fullName evidence="8">Globin</fullName>
    </recommendedName>
</protein>
<dbReference type="PANTHER" id="PTHR47366">
    <property type="entry name" value="TWO-ON-TWO HEMOGLOBIN-3"/>
    <property type="match status" value="1"/>
</dbReference>
<evidence type="ECO:0000313" key="6">
    <source>
        <dbReference type="EMBL" id="GGY91742.1"/>
    </source>
</evidence>
<organism evidence="6 7">
    <name type="scientific">Novosphingobium colocasiae</name>
    <dbReference type="NCBI Taxonomy" id="1256513"/>
    <lineage>
        <taxon>Bacteria</taxon>
        <taxon>Pseudomonadati</taxon>
        <taxon>Pseudomonadota</taxon>
        <taxon>Alphaproteobacteria</taxon>
        <taxon>Sphingomonadales</taxon>
        <taxon>Sphingomonadaceae</taxon>
        <taxon>Novosphingobium</taxon>
    </lineage>
</organism>
<comment type="caution">
    <text evidence="6">The sequence shown here is derived from an EMBL/GenBank/DDBJ whole genome shotgun (WGS) entry which is preliminary data.</text>
</comment>
<dbReference type="SUPFAM" id="SSF46458">
    <property type="entry name" value="Globin-like"/>
    <property type="match status" value="1"/>
</dbReference>
<dbReference type="GO" id="GO:0046872">
    <property type="term" value="F:metal ion binding"/>
    <property type="evidence" value="ECO:0007669"/>
    <property type="project" value="UniProtKB-KW"/>
</dbReference>
<dbReference type="PANTHER" id="PTHR47366:SF1">
    <property type="entry name" value="TWO-ON-TWO HEMOGLOBIN-3"/>
    <property type="match status" value="1"/>
</dbReference>
<keyword evidence="3" id="KW-0479">Metal-binding</keyword>
<keyword evidence="1" id="KW-0813">Transport</keyword>
<keyword evidence="7" id="KW-1185">Reference proteome</keyword>
<evidence type="ECO:0000256" key="1">
    <source>
        <dbReference type="ARBA" id="ARBA00022448"/>
    </source>
</evidence>
<dbReference type="InterPro" id="IPR009050">
    <property type="entry name" value="Globin-like_sf"/>
</dbReference>
<dbReference type="CDD" id="cd14773">
    <property type="entry name" value="TrHb2_PhHbO-like_O"/>
    <property type="match status" value="1"/>
</dbReference>
<name>A0A918UCF4_9SPHN</name>
<evidence type="ECO:0000256" key="2">
    <source>
        <dbReference type="ARBA" id="ARBA00022617"/>
    </source>
</evidence>
<dbReference type="GO" id="GO:0020037">
    <property type="term" value="F:heme binding"/>
    <property type="evidence" value="ECO:0007669"/>
    <property type="project" value="InterPro"/>
</dbReference>
<keyword evidence="4" id="KW-0408">Iron</keyword>
<sequence length="130" mass="14243">MSEEQASLYDRIGGAPAVDRLVEAFYAAMDALPQARTIRAMHADDLGPVKAVLKDYFTQWLGGPALYSAQRGHPRLRQRHLGFPIGDNARDAWMACMDAALEQAVPDPALRAAVRAPLAPLADWMRNTAD</sequence>
<dbReference type="GO" id="GO:0005344">
    <property type="term" value="F:oxygen carrier activity"/>
    <property type="evidence" value="ECO:0007669"/>
    <property type="project" value="InterPro"/>
</dbReference>
<keyword evidence="2" id="KW-0349">Heme</keyword>
<evidence type="ECO:0008006" key="8">
    <source>
        <dbReference type="Google" id="ProtNLM"/>
    </source>
</evidence>
<reference evidence="6" key="1">
    <citation type="journal article" date="2014" name="Int. J. Syst. Evol. Microbiol.">
        <title>Complete genome sequence of Corynebacterium casei LMG S-19264T (=DSM 44701T), isolated from a smear-ripened cheese.</title>
        <authorList>
            <consortium name="US DOE Joint Genome Institute (JGI-PGF)"/>
            <person name="Walter F."/>
            <person name="Albersmeier A."/>
            <person name="Kalinowski J."/>
            <person name="Ruckert C."/>
        </authorList>
    </citation>
    <scope>NUCLEOTIDE SEQUENCE</scope>
    <source>
        <strain evidence="6">KCTC 32255</strain>
    </source>
</reference>
<proteinExistence type="inferred from homology"/>
<evidence type="ECO:0000256" key="4">
    <source>
        <dbReference type="ARBA" id="ARBA00023004"/>
    </source>
</evidence>
<accession>A0A918UCF4</accession>
<comment type="similarity">
    <text evidence="5">Belongs to the truncated hemoglobin family. Group II subfamily.</text>
</comment>
<dbReference type="InterPro" id="IPR001486">
    <property type="entry name" value="Hemoglobin_trunc"/>
</dbReference>